<name>A0A858STF7_9RHOB</name>
<dbReference type="RefSeq" id="WP_169640502.1">
    <property type="nucleotide sequence ID" value="NZ_CP048788.1"/>
</dbReference>
<evidence type="ECO:0000313" key="2">
    <source>
        <dbReference type="Proteomes" id="UP000503308"/>
    </source>
</evidence>
<proteinExistence type="predicted"/>
<gene>
    <name evidence="1" type="ORF">G3256_09000</name>
</gene>
<sequence length="464" mass="52515">MAHDGDISGVSEALGQAQQDYLDGYLDADDIRALFAVFKTTDRQVIAFISDWLAAEPDAPMPNVARADSLEHSAWLVRGISASRELHEDALRDFAIMVRESGARARAAWEADPDLIPASDAVINQANLTGKTGDPRAVIDHVLGTRPNWGTLRRSLYLTHPGYNGSARMLDDLCEHYAPMLPQDRYDLEFRCKFWGAMSYHAEERSDWLDANVDTSRDPYLDLQRVYVIVYLASRGQATREQIAFARRIMEASGQTDVLKATDYDRFIARSNGFASVKGKVERARARQARELLENDPYHHELLDAASITMVAGPFQADGTQQYVALPEAPDNALLLEYVRRRLLSRPYDPALWSNYADGIRQRGRPEDFLAGDIHYENAAYYSYHDPAVLTQIVNWRIMQWEMVEMDATGQLPPEWSRVIRDTDTDYHVLCPFLRAHRLLRARCETEEHTSSPACNPEDHVVAG</sequence>
<dbReference type="AlphaFoldDB" id="A0A858STF7"/>
<keyword evidence="2" id="KW-1185">Reference proteome</keyword>
<dbReference type="EMBL" id="CP048788">
    <property type="protein sequence ID" value="QJF51287.1"/>
    <property type="molecule type" value="Genomic_DNA"/>
</dbReference>
<reference evidence="1 2" key="1">
    <citation type="submission" date="2020-02" db="EMBL/GenBank/DDBJ databases">
        <title>Genome sequence of Roseobacter ponti.</title>
        <authorList>
            <person name="Hollensteiner J."/>
            <person name="Schneider D."/>
            <person name="Poehlein A."/>
            <person name="Daniel R."/>
        </authorList>
    </citation>
    <scope>NUCLEOTIDE SEQUENCE [LARGE SCALE GENOMIC DNA]</scope>
    <source>
        <strain evidence="1 2">DSM 106830</strain>
    </source>
</reference>
<organism evidence="1 2">
    <name type="scientific">Roseobacter ponti</name>
    <dbReference type="NCBI Taxonomy" id="1891787"/>
    <lineage>
        <taxon>Bacteria</taxon>
        <taxon>Pseudomonadati</taxon>
        <taxon>Pseudomonadota</taxon>
        <taxon>Alphaproteobacteria</taxon>
        <taxon>Rhodobacterales</taxon>
        <taxon>Roseobacteraceae</taxon>
        <taxon>Roseobacter</taxon>
    </lineage>
</organism>
<dbReference type="KEGG" id="rpon:G3256_09000"/>
<protein>
    <submittedName>
        <fullName evidence="1">DUF4034 domain-containing protein</fullName>
    </submittedName>
</protein>
<dbReference type="Proteomes" id="UP000503308">
    <property type="component" value="Chromosome"/>
</dbReference>
<evidence type="ECO:0000313" key="1">
    <source>
        <dbReference type="EMBL" id="QJF51287.1"/>
    </source>
</evidence>
<accession>A0A858STF7</accession>